<keyword evidence="4" id="KW-0804">Transcription</keyword>
<dbReference type="CDD" id="cd08422">
    <property type="entry name" value="PBP2_CrgA_like"/>
    <property type="match status" value="1"/>
</dbReference>
<dbReference type="InterPro" id="IPR005119">
    <property type="entry name" value="LysR_subst-bd"/>
</dbReference>
<dbReference type="Gene3D" id="3.40.190.290">
    <property type="match status" value="1"/>
</dbReference>
<keyword evidence="2" id="KW-0805">Transcription regulation</keyword>
<dbReference type="GO" id="GO:0043565">
    <property type="term" value="F:sequence-specific DNA binding"/>
    <property type="evidence" value="ECO:0007669"/>
    <property type="project" value="TreeGrafter"/>
</dbReference>
<proteinExistence type="inferred from homology"/>
<dbReference type="GO" id="GO:0003700">
    <property type="term" value="F:DNA-binding transcription factor activity"/>
    <property type="evidence" value="ECO:0007669"/>
    <property type="project" value="InterPro"/>
</dbReference>
<keyword evidence="3" id="KW-0238">DNA-binding</keyword>
<dbReference type="Pfam" id="PF00126">
    <property type="entry name" value="HTH_1"/>
    <property type="match status" value="1"/>
</dbReference>
<dbReference type="PANTHER" id="PTHR30537">
    <property type="entry name" value="HTH-TYPE TRANSCRIPTIONAL REGULATOR"/>
    <property type="match status" value="1"/>
</dbReference>
<dbReference type="Proteomes" id="UP000284767">
    <property type="component" value="Unassembled WGS sequence"/>
</dbReference>
<name>A0A073A592_PSEAI</name>
<reference evidence="7 9" key="1">
    <citation type="submission" date="2017-08" db="EMBL/GenBank/DDBJ databases">
        <authorList>
            <person name="Feschi L."/>
            <person name="Jeukens J."/>
            <person name="Emond-Rheault J.-G."/>
            <person name="Kukavica-Ibrulj I."/>
            <person name="Boyle B."/>
            <person name="Levesque R.C."/>
        </authorList>
    </citation>
    <scope>NUCLEOTIDE SEQUENCE [LARGE SCALE GENOMIC DNA]</scope>
    <source>
        <strain evidence="7 9">PA-W36</strain>
    </source>
</reference>
<dbReference type="SMR" id="A0A073A592"/>
<evidence type="ECO:0000313" key="9">
    <source>
        <dbReference type="Proteomes" id="UP000284767"/>
    </source>
</evidence>
<dbReference type="InterPro" id="IPR000847">
    <property type="entry name" value="LysR_HTH_N"/>
</dbReference>
<dbReference type="SUPFAM" id="SSF46785">
    <property type="entry name" value="Winged helix' DNA-binding domain"/>
    <property type="match status" value="1"/>
</dbReference>
<organism evidence="6 8">
    <name type="scientific">Pseudomonas aeruginosa</name>
    <dbReference type="NCBI Taxonomy" id="287"/>
    <lineage>
        <taxon>Bacteria</taxon>
        <taxon>Pseudomonadati</taxon>
        <taxon>Pseudomonadota</taxon>
        <taxon>Gammaproteobacteria</taxon>
        <taxon>Pseudomonadales</taxon>
        <taxon>Pseudomonadaceae</taxon>
        <taxon>Pseudomonas</taxon>
    </lineage>
</organism>
<reference evidence="6 8" key="2">
    <citation type="submission" date="2018-07" db="EMBL/GenBank/DDBJ databases">
        <title>Mechanisms of high-level aminoglycoside resistance among Gram-negative pathogens in Brazil.</title>
        <authorList>
            <person name="Ballaben A.S."/>
            <person name="Darini A.L.C."/>
            <person name="Doi Y."/>
        </authorList>
    </citation>
    <scope>NUCLEOTIDE SEQUENCE [LARGE SCALE GENOMIC DNA]</scope>
    <source>
        <strain evidence="6 8">B2-305</strain>
    </source>
</reference>
<accession>A0A073A592</accession>
<evidence type="ECO:0000313" key="6">
    <source>
        <dbReference type="EMBL" id="RCI76452.1"/>
    </source>
</evidence>
<sequence length="339" mass="37280">MAGWETHKKAQWLCQLRKGMSMLPDTLSEQFVLYLDVLDGGSFSAAARKHPLTPSAVARRMDALERAVGSTLLVRTTHAVRATPAGLAFADRARRIVTELRLARAEAVSLSTAPQGLIRIDAPVPFGRRHLAPAVADFLKANPGLDVQLRLIGSFIDLQGEHLGEVDLVLRAGPLPDSRLVATSLAPMVRVVCASPEYLREHGVPASPGELPEHAGIDWDNLSPPYAWRFQHDGKLQHLRPKRARLATNNAEAMVDAALAGLGIAHLPTWLCSEYLLRGELQALFCDDGLPAAEPTCIYALRLEREASSRTRLLLAFLRERFGFPPPWDQALQQRLGER</sequence>
<reference evidence="7 9" key="3">
    <citation type="submission" date="2019-01" db="EMBL/GenBank/DDBJ databases">
        <title>The Pseudomonas aeruginosa pan-genome provides new insights on its population structure, horizontal gene transfer and pathogenicity.</title>
        <authorList>
            <person name="Freschi L."/>
            <person name="Vincent A.T."/>
            <person name="Jeukens J."/>
            <person name="Emond-Rheault J.-G."/>
            <person name="Kukavica-Ibrulj I."/>
            <person name="Dupont M.-J."/>
            <person name="Charette S.J."/>
            <person name="Boyle B."/>
            <person name="Levesque R.C."/>
        </authorList>
    </citation>
    <scope>NUCLEOTIDE SEQUENCE [LARGE SCALE GENOMIC DNA]</scope>
    <source>
        <strain evidence="7 9">PA-W36</strain>
    </source>
</reference>
<dbReference type="SUPFAM" id="SSF53850">
    <property type="entry name" value="Periplasmic binding protein-like II"/>
    <property type="match status" value="1"/>
</dbReference>
<evidence type="ECO:0000259" key="5">
    <source>
        <dbReference type="PROSITE" id="PS50931"/>
    </source>
</evidence>
<dbReference type="EMBL" id="NSNE01000001">
    <property type="protein sequence ID" value="RPM23314.1"/>
    <property type="molecule type" value="Genomic_DNA"/>
</dbReference>
<dbReference type="InterPro" id="IPR058163">
    <property type="entry name" value="LysR-type_TF_proteobact-type"/>
</dbReference>
<dbReference type="GO" id="GO:0006351">
    <property type="term" value="P:DNA-templated transcription"/>
    <property type="evidence" value="ECO:0007669"/>
    <property type="project" value="TreeGrafter"/>
</dbReference>
<dbReference type="PANTHER" id="PTHR30537:SF5">
    <property type="entry name" value="HTH-TYPE TRANSCRIPTIONAL ACTIVATOR TTDR-RELATED"/>
    <property type="match status" value="1"/>
</dbReference>
<feature type="domain" description="HTH lysR-type" evidence="5">
    <location>
        <begin position="26"/>
        <end position="83"/>
    </location>
</feature>
<dbReference type="Pfam" id="PF03466">
    <property type="entry name" value="LysR_substrate"/>
    <property type="match status" value="1"/>
</dbReference>
<dbReference type="PROSITE" id="PS50931">
    <property type="entry name" value="HTH_LYSR"/>
    <property type="match status" value="1"/>
</dbReference>
<dbReference type="AlphaFoldDB" id="A0A073A592"/>
<evidence type="ECO:0000313" key="8">
    <source>
        <dbReference type="Proteomes" id="UP000253594"/>
    </source>
</evidence>
<comment type="caution">
    <text evidence="6">The sequence shown here is derived from an EMBL/GenBank/DDBJ whole genome shotgun (WGS) entry which is preliminary data.</text>
</comment>
<dbReference type="Gene3D" id="1.10.10.10">
    <property type="entry name" value="Winged helix-like DNA-binding domain superfamily/Winged helix DNA-binding domain"/>
    <property type="match status" value="1"/>
</dbReference>
<dbReference type="InterPro" id="IPR036388">
    <property type="entry name" value="WH-like_DNA-bd_sf"/>
</dbReference>
<dbReference type="EMBL" id="QORE01000033">
    <property type="protein sequence ID" value="RCI76452.1"/>
    <property type="molecule type" value="Genomic_DNA"/>
</dbReference>
<protein>
    <submittedName>
        <fullName evidence="6">LysR family transcriptional regulator</fullName>
    </submittedName>
</protein>
<gene>
    <name evidence="6" type="ORF">DT376_02335</name>
    <name evidence="7" type="ORF">IPC1295_02070</name>
</gene>
<evidence type="ECO:0000256" key="3">
    <source>
        <dbReference type="ARBA" id="ARBA00023125"/>
    </source>
</evidence>
<dbReference type="InterPro" id="IPR036390">
    <property type="entry name" value="WH_DNA-bd_sf"/>
</dbReference>
<evidence type="ECO:0000313" key="7">
    <source>
        <dbReference type="EMBL" id="RPM23314.1"/>
    </source>
</evidence>
<evidence type="ECO:0000256" key="4">
    <source>
        <dbReference type="ARBA" id="ARBA00023163"/>
    </source>
</evidence>
<evidence type="ECO:0000256" key="2">
    <source>
        <dbReference type="ARBA" id="ARBA00023015"/>
    </source>
</evidence>
<dbReference type="Proteomes" id="UP000253594">
    <property type="component" value="Unassembled WGS sequence"/>
</dbReference>
<dbReference type="eggNOG" id="COG0583">
    <property type="taxonomic scope" value="Bacteria"/>
</dbReference>
<evidence type="ECO:0000256" key="1">
    <source>
        <dbReference type="ARBA" id="ARBA00009437"/>
    </source>
</evidence>
<comment type="similarity">
    <text evidence="1">Belongs to the LysR transcriptional regulatory family.</text>
</comment>